<gene>
    <name evidence="1" type="ORF">HPB49_014772</name>
</gene>
<name>A0ACB8D6C4_DERSI</name>
<evidence type="ECO:0000313" key="1">
    <source>
        <dbReference type="EMBL" id="KAH7959901.1"/>
    </source>
</evidence>
<sequence>MDDDGSNGSASRRPDSTVATGSEEAPASPLSMQMSNRTIVEGLDFGHGDGASAESRTSTAVAAKRVADESAGCGELSPPTKQARCDSSGRFSSPEDAHACSSDQAPTLSLGDEFFQNDQMVDSFGEDGRSGYARDAAATGVQQGNDRPVLSFDILDEVGPGQGDEDMDDEDSANNGYSGSGDPGAEEPSDSDISDDEIEAMLEAGMNSPSRQEVEEDEDVVHEVKEKVILKVRGHDHFDVLPEGWIQVTHNSGMPIYLHKQSRVCTLSKPYFLGPGSIRKHEVPISAIPCLHYKKEKEKEEQCPVTNGVSDGSEGVPEKVAELAGQIPTAKVESVKESQKERSLDALAFRQYCEGVFDFQTIQLRKFKTWAGRRKHKKKLKQMQRPMLPESTKLIMCSLPPTTDTSQITSGHSKREFIMNPSGKSNVCILHEYVQHAMRTQPQYTFKELESSSMPYGATVVINGIEYGSGFGSSKKQAKSEAAKATLEILIPQMKDTNMKSEKSEDFFQDVAFFDEIRVEDPRVNELCAKTGQLSPYQILLECLKR</sequence>
<dbReference type="Proteomes" id="UP000821865">
    <property type="component" value="Chromosome 3"/>
</dbReference>
<protein>
    <submittedName>
        <fullName evidence="1">Uncharacterized protein</fullName>
    </submittedName>
</protein>
<dbReference type="EMBL" id="CM023472">
    <property type="protein sequence ID" value="KAH7959901.1"/>
    <property type="molecule type" value="Genomic_DNA"/>
</dbReference>
<comment type="caution">
    <text evidence="1">The sequence shown here is derived from an EMBL/GenBank/DDBJ whole genome shotgun (WGS) entry which is preliminary data.</text>
</comment>
<reference evidence="1" key="1">
    <citation type="submission" date="2020-05" db="EMBL/GenBank/DDBJ databases">
        <title>Large-scale comparative analyses of tick genomes elucidate their genetic diversity and vector capacities.</title>
        <authorList>
            <person name="Jia N."/>
            <person name="Wang J."/>
            <person name="Shi W."/>
            <person name="Du L."/>
            <person name="Sun Y."/>
            <person name="Zhan W."/>
            <person name="Jiang J."/>
            <person name="Wang Q."/>
            <person name="Zhang B."/>
            <person name="Ji P."/>
            <person name="Sakyi L.B."/>
            <person name="Cui X."/>
            <person name="Yuan T."/>
            <person name="Jiang B."/>
            <person name="Yang W."/>
            <person name="Lam T.T.-Y."/>
            <person name="Chang Q."/>
            <person name="Ding S."/>
            <person name="Wang X."/>
            <person name="Zhu J."/>
            <person name="Ruan X."/>
            <person name="Zhao L."/>
            <person name="Wei J."/>
            <person name="Que T."/>
            <person name="Du C."/>
            <person name="Cheng J."/>
            <person name="Dai P."/>
            <person name="Han X."/>
            <person name="Huang E."/>
            <person name="Gao Y."/>
            <person name="Liu J."/>
            <person name="Shao H."/>
            <person name="Ye R."/>
            <person name="Li L."/>
            <person name="Wei W."/>
            <person name="Wang X."/>
            <person name="Wang C."/>
            <person name="Yang T."/>
            <person name="Huo Q."/>
            <person name="Li W."/>
            <person name="Guo W."/>
            <person name="Chen H."/>
            <person name="Zhou L."/>
            <person name="Ni X."/>
            <person name="Tian J."/>
            <person name="Zhou Y."/>
            <person name="Sheng Y."/>
            <person name="Liu T."/>
            <person name="Pan Y."/>
            <person name="Xia L."/>
            <person name="Li J."/>
            <person name="Zhao F."/>
            <person name="Cao W."/>
        </authorList>
    </citation>
    <scope>NUCLEOTIDE SEQUENCE</scope>
    <source>
        <strain evidence="1">Dsil-2018</strain>
    </source>
</reference>
<keyword evidence="2" id="KW-1185">Reference proteome</keyword>
<proteinExistence type="predicted"/>
<evidence type="ECO:0000313" key="2">
    <source>
        <dbReference type="Proteomes" id="UP000821865"/>
    </source>
</evidence>
<accession>A0ACB8D6C4</accession>
<organism evidence="1 2">
    <name type="scientific">Dermacentor silvarum</name>
    <name type="common">Tick</name>
    <dbReference type="NCBI Taxonomy" id="543639"/>
    <lineage>
        <taxon>Eukaryota</taxon>
        <taxon>Metazoa</taxon>
        <taxon>Ecdysozoa</taxon>
        <taxon>Arthropoda</taxon>
        <taxon>Chelicerata</taxon>
        <taxon>Arachnida</taxon>
        <taxon>Acari</taxon>
        <taxon>Parasitiformes</taxon>
        <taxon>Ixodida</taxon>
        <taxon>Ixodoidea</taxon>
        <taxon>Ixodidae</taxon>
        <taxon>Rhipicephalinae</taxon>
        <taxon>Dermacentor</taxon>
    </lineage>
</organism>